<dbReference type="Pfam" id="PF14668">
    <property type="entry name" value="RICTOR_V"/>
    <property type="match status" value="1"/>
</dbReference>
<feature type="domain" description="Rapamycin-insensitive companion of mTOR middle" evidence="4">
    <location>
        <begin position="703"/>
        <end position="928"/>
    </location>
</feature>
<evidence type="ECO:0000259" key="6">
    <source>
        <dbReference type="SMART" id="SM01310"/>
    </source>
</evidence>
<feature type="domain" description="Rapamycin-insensitive companion of mTOR N-terminal" evidence="5">
    <location>
        <begin position="290"/>
        <end position="637"/>
    </location>
</feature>
<keyword evidence="2" id="KW-0175">Coiled coil</keyword>
<dbReference type="Proteomes" id="UP001623330">
    <property type="component" value="Unassembled WGS sequence"/>
</dbReference>
<comment type="caution">
    <text evidence="7">The sequence shown here is derived from an EMBL/GenBank/DDBJ whole genome shotgun (WGS) entry which is preliminary data.</text>
</comment>
<accession>A0ABR4NVV6</accession>
<sequence length="1445" mass="165471">MVDSSKDNEVPDLGFPFASAYDLSSKEKDKDNEAVGIIRRSSSTTSANLLPLPKNNRNKQNLVLSTSFISTRKQDAMPASPTSPLQTRRHRSSVTKTILGLKNEMNSLQHELSELKKKKDETEKLRNSTASDIYAGGYSTDHLQKHSIRIKANAQIREIDKHIAKLEKQVKDLKDQIELLKKPLSDLDRLRLASTQVSRDDLLTVTDEELGSNISRIASRKSDDIMKQVEEHSIHKLLSNHSTDDENVDSSVDDTISMSEQTVNLESATWLVSNYLESFQEPNLATEFILEKANGLVNLLKSNPDIRNNLVLDAFMPSIQNLLLKNDNLVSSAAYRVCRHLVDSREFIDLLLRLRFDIFIVISLSYDNSHQLEREQAFKLLRTFVDFNYGMNKPILQAVISCIEKSDDQLKNMALETLLEMCYIAPELVKECHGIRVLEGILQEYYSFSLASIVLDTILNLMSNHHTRKHFIDDFDISVLATVFADVNPKSSVSIERIQNASVLITKALKNYNGFMLFSMHNFQPLKELLAFFQVSTCAPYLIDIFLDILRIKPLPYKIRNKGVTAFRMQPSEYFRECIPMNQKIALKVMILDRSGFQERLSSLISSDSKDDPQSVLATKARYLLTEFLNLKLNLVDSVFTPVQDLSQQIDKSQIFEETFEFAKITNKMSRHRNTIGMSSLNYIENLKDFVLHDKENTLVREVDDLRFRRMVYDSKVLQTKDFTSWNWNIIQELFEGPLMNSKHLEELAKSTKFIRRLLVFYRPLRLRFSNVEKGAKYSQKYIHVGCLFFKMLTSTSEGLKLLMDDTKIIPQLASLLFRALEGNTVGNIFNENTLKNKIVSGYFKFIGVLTHTKGGIKVLSRWNFFTVIYKMFQFQSRFATKCLLLTLAEIHLQHSAHCRTIMGKALVVEDENIRYNATKHLGERLNEMITSKVTSEADLENNLNVQHYKMELLTRQLYDLSPKVVAVADKALYEYILAGNESEESSSITFKLFLNQMVFIRSPILFEILGRPYGFQLLNEINFVKDERMAWLLKKNLEYVDIVEDFLGQTQKTKKANQIEQRDRLPLHFYESLAKTEDGILLLSQTGDFVQFMNIVKKYATDNMNNEDADSIKELKASLWCCGFIGSTELGIGLLDNYSLVDDIVDIAYKSSVTTVRFTAFYTLGLISRTKEGCEILDEMGWNCCISVLGKPIGIALPNKLDKFLSYNEEQWEITQDYEDNLLELDFKRGELLVKSKPIVFDLVKLLSEKNTLENPLHRDENDGEETPPSEIVEFATESEGRTRNSFGYDNSNISPKQIEQGRSSTNFSNSVMGESYPSTVNSTVTSKGRTASIISAIIDDEQPHDEKIDRVLEIVSQLGNHIMSSKAIKIITDMNAKYGTKLFENVKLFLKVTEMMSTFRFKPHVRKFLCGLFVNKHNLAIVIEHDYKLQKIIKSQNSISNVH</sequence>
<dbReference type="PANTHER" id="PTHR13298:SF11">
    <property type="entry name" value="RAPAMYCIN-INSENSITIVE COMPANION OF MTOR"/>
    <property type="match status" value="1"/>
</dbReference>
<dbReference type="SMART" id="SM01307">
    <property type="entry name" value="RICTOR_M"/>
    <property type="match status" value="1"/>
</dbReference>
<evidence type="ECO:0000259" key="4">
    <source>
        <dbReference type="SMART" id="SM01307"/>
    </source>
</evidence>
<feature type="coiled-coil region" evidence="2">
    <location>
        <begin position="98"/>
        <end position="183"/>
    </location>
</feature>
<dbReference type="SMART" id="SM01308">
    <property type="entry name" value="RICTOR_N"/>
    <property type="match status" value="1"/>
</dbReference>
<dbReference type="SMART" id="SM01310">
    <property type="entry name" value="RICTOR_V"/>
    <property type="match status" value="1"/>
</dbReference>
<dbReference type="SUPFAM" id="SSF48371">
    <property type="entry name" value="ARM repeat"/>
    <property type="match status" value="1"/>
</dbReference>
<protein>
    <submittedName>
        <fullName evidence="7">Target of rapamycin complex 2 subunit TSC11</fullName>
    </submittedName>
</protein>
<dbReference type="InterPro" id="IPR029453">
    <property type="entry name" value="Rictor_IV"/>
</dbReference>
<dbReference type="Pfam" id="PF14666">
    <property type="entry name" value="RICTOR_M"/>
    <property type="match status" value="1"/>
</dbReference>
<dbReference type="Pfam" id="PF14664">
    <property type="entry name" value="RICTOR_N"/>
    <property type="match status" value="1"/>
</dbReference>
<feature type="region of interest" description="Disordered" evidence="3">
    <location>
        <begin position="69"/>
        <end position="92"/>
    </location>
</feature>
<dbReference type="SMART" id="SM01303">
    <property type="entry name" value="RasGEF_N_2"/>
    <property type="match status" value="1"/>
</dbReference>
<evidence type="ECO:0000256" key="3">
    <source>
        <dbReference type="SAM" id="MobiDB-lite"/>
    </source>
</evidence>
<feature type="region of interest" description="Disordered" evidence="3">
    <location>
        <begin position="1280"/>
        <end position="1313"/>
    </location>
</feature>
<dbReference type="InterPro" id="IPR029451">
    <property type="entry name" value="RICTOR_M"/>
</dbReference>
<dbReference type="PANTHER" id="PTHR13298">
    <property type="entry name" value="CYTOSOLIC REGULATOR PIANISSIMO"/>
    <property type="match status" value="1"/>
</dbReference>
<dbReference type="InterPro" id="IPR011989">
    <property type="entry name" value="ARM-like"/>
</dbReference>
<reference evidence="7 8" key="1">
    <citation type="submission" date="2024-05" db="EMBL/GenBank/DDBJ databases">
        <title>Long read based assembly of the Candida bracarensis genome reveals expanded adhesin content.</title>
        <authorList>
            <person name="Marcet-Houben M."/>
            <person name="Ksiezopolska E."/>
            <person name="Gabaldon T."/>
        </authorList>
    </citation>
    <scope>NUCLEOTIDE SEQUENCE [LARGE SCALE GENOMIC DNA]</scope>
    <source>
        <strain evidence="7 8">CBM6</strain>
    </source>
</reference>
<feature type="compositionally biased region" description="Polar residues" evidence="3">
    <location>
        <begin position="1285"/>
        <end position="1313"/>
    </location>
</feature>
<dbReference type="InterPro" id="IPR028267">
    <property type="entry name" value="Pianissimo_N"/>
</dbReference>
<dbReference type="InterPro" id="IPR016024">
    <property type="entry name" value="ARM-type_fold"/>
</dbReference>
<dbReference type="InterPro" id="IPR028268">
    <property type="entry name" value="Pianissimo_fam"/>
</dbReference>
<proteinExistence type="inferred from homology"/>
<evidence type="ECO:0000313" key="8">
    <source>
        <dbReference type="Proteomes" id="UP001623330"/>
    </source>
</evidence>
<dbReference type="Gene3D" id="1.25.10.10">
    <property type="entry name" value="Leucine-rich Repeat Variant"/>
    <property type="match status" value="1"/>
</dbReference>
<evidence type="ECO:0000313" key="7">
    <source>
        <dbReference type="EMBL" id="KAL3232860.1"/>
    </source>
</evidence>
<keyword evidence="8" id="KW-1185">Reference proteome</keyword>
<organism evidence="7 8">
    <name type="scientific">Nakaseomyces bracarensis</name>
    <dbReference type="NCBI Taxonomy" id="273131"/>
    <lineage>
        <taxon>Eukaryota</taxon>
        <taxon>Fungi</taxon>
        <taxon>Dikarya</taxon>
        <taxon>Ascomycota</taxon>
        <taxon>Saccharomycotina</taxon>
        <taxon>Saccharomycetes</taxon>
        <taxon>Saccharomycetales</taxon>
        <taxon>Saccharomycetaceae</taxon>
        <taxon>Nakaseomyces</taxon>
    </lineage>
</organism>
<feature type="domain" description="Rapamycin-insensitive companion of mTOR" evidence="6">
    <location>
        <begin position="1113"/>
        <end position="1185"/>
    </location>
</feature>
<gene>
    <name evidence="7" type="ORF">RNJ44_04776</name>
</gene>
<dbReference type="InterPro" id="IPR029452">
    <property type="entry name" value="RICTOR_V"/>
</dbReference>
<comment type="similarity">
    <text evidence="1">Belongs to the RICTOR family.</text>
</comment>
<evidence type="ECO:0000259" key="5">
    <source>
        <dbReference type="SMART" id="SM01308"/>
    </source>
</evidence>
<dbReference type="Pfam" id="PF14663">
    <property type="entry name" value="RasGEF_N_2"/>
    <property type="match status" value="1"/>
</dbReference>
<dbReference type="EMBL" id="JBEVYD010000005">
    <property type="protein sequence ID" value="KAL3232860.1"/>
    <property type="molecule type" value="Genomic_DNA"/>
</dbReference>
<name>A0ABR4NVV6_9SACH</name>
<evidence type="ECO:0000256" key="2">
    <source>
        <dbReference type="SAM" id="Coils"/>
    </source>
</evidence>
<evidence type="ECO:0000256" key="1">
    <source>
        <dbReference type="ARBA" id="ARBA00008878"/>
    </source>
</evidence>